<dbReference type="InterPro" id="IPR013783">
    <property type="entry name" value="Ig-like_fold"/>
</dbReference>
<reference evidence="5" key="1">
    <citation type="submission" date="2015-12" db="EMBL/GenBank/DDBJ databases">
        <title>De novo transcriptome assembly of four potential Pierce s Disease insect vectors from Arizona vineyards.</title>
        <authorList>
            <person name="Tassone E.E."/>
        </authorList>
    </citation>
    <scope>NUCLEOTIDE SEQUENCE</scope>
</reference>
<dbReference type="InterPro" id="IPR007110">
    <property type="entry name" value="Ig-like_dom"/>
</dbReference>
<keyword evidence="3" id="KW-0393">Immunoglobulin domain</keyword>
<accession>A0A1B6DQ18</accession>
<dbReference type="InterPro" id="IPR013098">
    <property type="entry name" value="Ig_I-set"/>
</dbReference>
<dbReference type="SUPFAM" id="SSF48726">
    <property type="entry name" value="Immunoglobulin"/>
    <property type="match status" value="1"/>
</dbReference>
<sequence length="133" mass="14679">MGNYLCIASNGIPPSVSKTFFLQVQFHPTTKVVNQLVAAPVGSDVIIQCQVETWPKAMHSWYKDSSSGADEKLMAGLKYLIEEININSYTVLLNLTIRNLEKRDFGGYNCSSVNAIGKSEGVIRLQELNIAPE</sequence>
<evidence type="ECO:0000256" key="1">
    <source>
        <dbReference type="ARBA" id="ARBA00022737"/>
    </source>
</evidence>
<dbReference type="InterPro" id="IPR003599">
    <property type="entry name" value="Ig_sub"/>
</dbReference>
<feature type="domain" description="Ig-like" evidence="4">
    <location>
        <begin position="28"/>
        <end position="129"/>
    </location>
</feature>
<dbReference type="PROSITE" id="PS50835">
    <property type="entry name" value="IG_LIKE"/>
    <property type="match status" value="1"/>
</dbReference>
<organism evidence="5">
    <name type="scientific">Clastoptera arizonana</name>
    <name type="common">Arizona spittle bug</name>
    <dbReference type="NCBI Taxonomy" id="38151"/>
    <lineage>
        <taxon>Eukaryota</taxon>
        <taxon>Metazoa</taxon>
        <taxon>Ecdysozoa</taxon>
        <taxon>Arthropoda</taxon>
        <taxon>Hexapoda</taxon>
        <taxon>Insecta</taxon>
        <taxon>Pterygota</taxon>
        <taxon>Neoptera</taxon>
        <taxon>Paraneoptera</taxon>
        <taxon>Hemiptera</taxon>
        <taxon>Auchenorrhyncha</taxon>
        <taxon>Cercopoidea</taxon>
        <taxon>Clastopteridae</taxon>
        <taxon>Clastoptera</taxon>
    </lineage>
</organism>
<dbReference type="GO" id="GO:0043005">
    <property type="term" value="C:neuron projection"/>
    <property type="evidence" value="ECO:0007669"/>
    <property type="project" value="TreeGrafter"/>
</dbReference>
<dbReference type="InterPro" id="IPR036179">
    <property type="entry name" value="Ig-like_dom_sf"/>
</dbReference>
<dbReference type="InterPro" id="IPR051170">
    <property type="entry name" value="Neural/epithelial_adhesion"/>
</dbReference>
<evidence type="ECO:0000259" key="4">
    <source>
        <dbReference type="PROSITE" id="PS50835"/>
    </source>
</evidence>
<evidence type="ECO:0000256" key="2">
    <source>
        <dbReference type="ARBA" id="ARBA00023157"/>
    </source>
</evidence>
<dbReference type="PANTHER" id="PTHR12231:SF265">
    <property type="entry name" value="DPR-INTERACTING PROTEIN LAMBDA"/>
    <property type="match status" value="1"/>
</dbReference>
<dbReference type="PANTHER" id="PTHR12231">
    <property type="entry name" value="CTX-RELATED TYPE I TRANSMEMBRANE PROTEIN"/>
    <property type="match status" value="1"/>
</dbReference>
<dbReference type="Gene3D" id="2.60.40.10">
    <property type="entry name" value="Immunoglobulins"/>
    <property type="match status" value="1"/>
</dbReference>
<evidence type="ECO:0000313" key="5">
    <source>
        <dbReference type="EMBL" id="JAS27759.1"/>
    </source>
</evidence>
<name>A0A1B6DQ18_9HEMI</name>
<gene>
    <name evidence="5" type="ORF">g.144</name>
</gene>
<proteinExistence type="predicted"/>
<dbReference type="Pfam" id="PF07679">
    <property type="entry name" value="I-set"/>
    <property type="match status" value="1"/>
</dbReference>
<dbReference type="EMBL" id="GEDC01009539">
    <property type="protein sequence ID" value="JAS27759.1"/>
    <property type="molecule type" value="Transcribed_RNA"/>
</dbReference>
<protein>
    <recommendedName>
        <fullName evidence="4">Ig-like domain-containing protein</fullName>
    </recommendedName>
</protein>
<keyword evidence="2" id="KW-1015">Disulfide bond</keyword>
<evidence type="ECO:0000256" key="3">
    <source>
        <dbReference type="ARBA" id="ARBA00023319"/>
    </source>
</evidence>
<dbReference type="AlphaFoldDB" id="A0A1B6DQ18"/>
<feature type="non-terminal residue" evidence="5">
    <location>
        <position position="133"/>
    </location>
</feature>
<keyword evidence="1" id="KW-0677">Repeat</keyword>
<dbReference type="SMART" id="SM00409">
    <property type="entry name" value="IG"/>
    <property type="match status" value="1"/>
</dbReference>